<name>A0ABR4I9G9_9EURO</name>
<dbReference type="InterPro" id="IPR029063">
    <property type="entry name" value="SAM-dependent_MTases_sf"/>
</dbReference>
<keyword evidence="2" id="KW-1185">Reference proteome</keyword>
<dbReference type="SUPFAM" id="SSF53335">
    <property type="entry name" value="S-adenosyl-L-methionine-dependent methyltransferases"/>
    <property type="match status" value="1"/>
</dbReference>
<organism evidence="1 2">
    <name type="scientific">Aspergillus cavernicola</name>
    <dbReference type="NCBI Taxonomy" id="176166"/>
    <lineage>
        <taxon>Eukaryota</taxon>
        <taxon>Fungi</taxon>
        <taxon>Dikarya</taxon>
        <taxon>Ascomycota</taxon>
        <taxon>Pezizomycotina</taxon>
        <taxon>Eurotiomycetes</taxon>
        <taxon>Eurotiomycetidae</taxon>
        <taxon>Eurotiales</taxon>
        <taxon>Aspergillaceae</taxon>
        <taxon>Aspergillus</taxon>
        <taxon>Aspergillus subgen. Nidulantes</taxon>
    </lineage>
</organism>
<comment type="caution">
    <text evidence="1">The sequence shown here is derived from an EMBL/GenBank/DDBJ whole genome shotgun (WGS) entry which is preliminary data.</text>
</comment>
<evidence type="ECO:0008006" key="3">
    <source>
        <dbReference type="Google" id="ProtNLM"/>
    </source>
</evidence>
<dbReference type="Proteomes" id="UP001610335">
    <property type="component" value="Unassembled WGS sequence"/>
</dbReference>
<gene>
    <name evidence="1" type="ORF">BDW59DRAFT_172918</name>
</gene>
<sequence>MSKAPEIYALGRDGAESKRTNSHTLNSQHKLILDIVDGPIDRSVPLDKIFNVAEVATGTGLVSNNPDRYFHGFGISAAQFPPAPEGIELSVHDVLKPFPAKHHNRYDFVHSNFQAAVTNMLTILKPGGRLQWVEIDFTELFNAESTLHPKAVETVQLWGDYIQQNNISQSAPKALYSAFEKVDLVNVVNRSFPVRGREDLKIRAQNWQLQFFSSVMPLLVLKSGQAANSDLAKEKAAQIIGDLETAFAEGEVVDVRFSTLVGQKVQ</sequence>
<accession>A0ABR4I9G9</accession>
<proteinExistence type="predicted"/>
<evidence type="ECO:0000313" key="2">
    <source>
        <dbReference type="Proteomes" id="UP001610335"/>
    </source>
</evidence>
<evidence type="ECO:0000313" key="1">
    <source>
        <dbReference type="EMBL" id="KAL2824394.1"/>
    </source>
</evidence>
<protein>
    <recommendedName>
        <fullName evidence="3">S-adenosyl-L-methionine-dependent methyltransferase</fullName>
    </recommendedName>
</protein>
<dbReference type="EMBL" id="JBFXLS010000044">
    <property type="protein sequence ID" value="KAL2824394.1"/>
    <property type="molecule type" value="Genomic_DNA"/>
</dbReference>
<reference evidence="1 2" key="1">
    <citation type="submission" date="2024-07" db="EMBL/GenBank/DDBJ databases">
        <title>Section-level genome sequencing and comparative genomics of Aspergillus sections Usti and Cavernicolus.</title>
        <authorList>
            <consortium name="Lawrence Berkeley National Laboratory"/>
            <person name="Nybo J.L."/>
            <person name="Vesth T.C."/>
            <person name="Theobald S."/>
            <person name="Frisvad J.C."/>
            <person name="Larsen T.O."/>
            <person name="Kjaerboelling I."/>
            <person name="Rothschild-Mancinelli K."/>
            <person name="Lyhne E.K."/>
            <person name="Kogle M.E."/>
            <person name="Barry K."/>
            <person name="Clum A."/>
            <person name="Na H."/>
            <person name="Ledsgaard L."/>
            <person name="Lin J."/>
            <person name="Lipzen A."/>
            <person name="Kuo A."/>
            <person name="Riley R."/>
            <person name="Mondo S."/>
            <person name="LaButti K."/>
            <person name="Haridas S."/>
            <person name="Pangalinan J."/>
            <person name="Salamov A.A."/>
            <person name="Simmons B.A."/>
            <person name="Magnuson J.K."/>
            <person name="Chen J."/>
            <person name="Drula E."/>
            <person name="Henrissat B."/>
            <person name="Wiebenga A."/>
            <person name="Lubbers R.J."/>
            <person name="Gomes A.C."/>
            <person name="Makela M.R."/>
            <person name="Stajich J."/>
            <person name="Grigoriev I.V."/>
            <person name="Mortensen U.H."/>
            <person name="De vries R.P."/>
            <person name="Baker S.E."/>
            <person name="Andersen M.R."/>
        </authorList>
    </citation>
    <scope>NUCLEOTIDE SEQUENCE [LARGE SCALE GENOMIC DNA]</scope>
    <source>
        <strain evidence="1 2">CBS 600.67</strain>
    </source>
</reference>